<dbReference type="GO" id="GO:0071949">
    <property type="term" value="F:FAD binding"/>
    <property type="evidence" value="ECO:0007669"/>
    <property type="project" value="InterPro"/>
</dbReference>
<dbReference type="InterPro" id="IPR010031">
    <property type="entry name" value="FAD_lactone_oxidase-like"/>
</dbReference>
<dbReference type="PANTHER" id="PTHR43762">
    <property type="entry name" value="L-GULONOLACTONE OXIDASE"/>
    <property type="match status" value="1"/>
</dbReference>
<keyword evidence="3" id="KW-0560">Oxidoreductase</keyword>
<organism evidence="5 6">
    <name type="scientific">Ceratodon purpureus</name>
    <name type="common">Fire moss</name>
    <name type="synonym">Dicranum purpureum</name>
    <dbReference type="NCBI Taxonomy" id="3225"/>
    <lineage>
        <taxon>Eukaryota</taxon>
        <taxon>Viridiplantae</taxon>
        <taxon>Streptophyta</taxon>
        <taxon>Embryophyta</taxon>
        <taxon>Bryophyta</taxon>
        <taxon>Bryophytina</taxon>
        <taxon>Bryopsida</taxon>
        <taxon>Dicranidae</taxon>
        <taxon>Pseudoditrichales</taxon>
        <taxon>Ditrichaceae</taxon>
        <taxon>Ceratodon</taxon>
    </lineage>
</organism>
<evidence type="ECO:0000256" key="3">
    <source>
        <dbReference type="ARBA" id="ARBA00023002"/>
    </source>
</evidence>
<dbReference type="InterPro" id="IPR036318">
    <property type="entry name" value="FAD-bd_PCMH-like_sf"/>
</dbReference>
<dbReference type="PIRSF" id="PIRSF000136">
    <property type="entry name" value="LGO_GLO"/>
    <property type="match status" value="1"/>
</dbReference>
<dbReference type="PANTHER" id="PTHR43762:SF1">
    <property type="entry name" value="D-ARABINONO-1,4-LACTONE OXIDASE"/>
    <property type="match status" value="1"/>
</dbReference>
<protein>
    <recommendedName>
        <fullName evidence="4">FAD-binding PCMH-type domain-containing protein</fullName>
    </recommendedName>
</protein>
<dbReference type="SUPFAM" id="SSF56176">
    <property type="entry name" value="FAD-binding/transporter-associated domain-like"/>
    <property type="match status" value="1"/>
</dbReference>
<dbReference type="Pfam" id="PF04030">
    <property type="entry name" value="ALO"/>
    <property type="match status" value="1"/>
</dbReference>
<dbReference type="Gene3D" id="3.30.70.2520">
    <property type="match status" value="1"/>
</dbReference>
<proteinExistence type="predicted"/>
<dbReference type="GO" id="GO:0016020">
    <property type="term" value="C:membrane"/>
    <property type="evidence" value="ECO:0007669"/>
    <property type="project" value="InterPro"/>
</dbReference>
<accession>A0A8T0IFM6</accession>
<dbReference type="Proteomes" id="UP000822688">
    <property type="component" value="Chromosome 3"/>
</dbReference>
<comment type="cofactor">
    <cofactor evidence="1">
        <name>FAD</name>
        <dbReference type="ChEBI" id="CHEBI:57692"/>
    </cofactor>
</comment>
<keyword evidence="6" id="KW-1185">Reference proteome</keyword>
<dbReference type="GO" id="GO:0080049">
    <property type="term" value="F:L-gulono-1,4-lactone dehydrogenase activity"/>
    <property type="evidence" value="ECO:0007669"/>
    <property type="project" value="TreeGrafter"/>
</dbReference>
<reference evidence="5" key="1">
    <citation type="submission" date="2020-06" db="EMBL/GenBank/DDBJ databases">
        <title>WGS assembly of Ceratodon purpureus strain R40.</title>
        <authorList>
            <person name="Carey S.B."/>
            <person name="Jenkins J."/>
            <person name="Shu S."/>
            <person name="Lovell J.T."/>
            <person name="Sreedasyam A."/>
            <person name="Maumus F."/>
            <person name="Tiley G.P."/>
            <person name="Fernandez-Pozo N."/>
            <person name="Barry K."/>
            <person name="Chen C."/>
            <person name="Wang M."/>
            <person name="Lipzen A."/>
            <person name="Daum C."/>
            <person name="Saski C.A."/>
            <person name="Payton A.C."/>
            <person name="Mcbreen J.C."/>
            <person name="Conrad R.E."/>
            <person name="Kollar L.M."/>
            <person name="Olsson S."/>
            <person name="Huttunen S."/>
            <person name="Landis J.B."/>
            <person name="Wickett N.J."/>
            <person name="Johnson M.G."/>
            <person name="Rensing S.A."/>
            <person name="Grimwood J."/>
            <person name="Schmutz J."/>
            <person name="Mcdaniel S.F."/>
        </authorList>
    </citation>
    <scope>NUCLEOTIDE SEQUENCE</scope>
    <source>
        <strain evidence="5">R40</strain>
    </source>
</reference>
<dbReference type="InterPro" id="IPR016169">
    <property type="entry name" value="FAD-bd_PCMH_sub2"/>
</dbReference>
<name>A0A8T0IFM6_CERPU</name>
<dbReference type="PROSITE" id="PS51387">
    <property type="entry name" value="FAD_PCMH"/>
    <property type="match status" value="1"/>
</dbReference>
<dbReference type="InterPro" id="IPR006094">
    <property type="entry name" value="Oxid_FAD_bind_N"/>
</dbReference>
<evidence type="ECO:0000313" key="6">
    <source>
        <dbReference type="Proteomes" id="UP000822688"/>
    </source>
</evidence>
<dbReference type="EMBL" id="CM026423">
    <property type="protein sequence ID" value="KAG0582172.1"/>
    <property type="molecule type" value="Genomic_DNA"/>
</dbReference>
<dbReference type="InterPro" id="IPR016167">
    <property type="entry name" value="FAD-bd_PCMH_sub1"/>
</dbReference>
<gene>
    <name evidence="5" type="ORF">KC19_3G039500</name>
</gene>
<comment type="caution">
    <text evidence="5">The sequence shown here is derived from an EMBL/GenBank/DDBJ whole genome shotgun (WGS) entry which is preliminary data.</text>
</comment>
<dbReference type="AlphaFoldDB" id="A0A8T0IFM6"/>
<evidence type="ECO:0000313" key="5">
    <source>
        <dbReference type="EMBL" id="KAG0582172.1"/>
    </source>
</evidence>
<sequence length="442" mass="48953">MVVNPLPAEMETKPKQQTNWSANITYTTNILHEVTSIDQIQALLRSHEKVKVAGTAHTFNAIADTAGIRLSLKLMPEVLHLNAAARTVTVSAGIRYDQLCPVLHRHGFALPNLASFMELSVVGACSTAAHGSGDKCGNLATAISALEMVTSNGDVVKLSREADAEIFPGAVVGLSALGIVTNITLDLQPAFTMRQYVYENLPLAAVKAHFDTIMSTAYSVSLFTDWQGERMTQVWIKIRDNDDDEPTFAAPESFFGATRQTTNLNMTFGTHVEHCTQQMGIPGPTHERLPHFRVGFLAPVGNELQSEYFVPRRHAVDAIMAVESLRDDVTPHLFISEIRTIAADDLWMSTCYGRDSVAIHFTWKHDWAAVRRVLPLIELALAPFDPRPHWGKLFAMTPQQVQSKYARLDEFRRLAAKFDPHGKFRNAFLDSHIFTAAPSPPP</sequence>
<evidence type="ECO:0000256" key="2">
    <source>
        <dbReference type="ARBA" id="ARBA00005147"/>
    </source>
</evidence>
<dbReference type="GO" id="GO:0003885">
    <property type="term" value="F:D-arabinono-1,4-lactone oxidase activity"/>
    <property type="evidence" value="ECO:0007669"/>
    <property type="project" value="InterPro"/>
</dbReference>
<comment type="pathway">
    <text evidence="2">Cofactor biosynthesis; L-ascorbate biosynthesis.</text>
</comment>
<dbReference type="InterPro" id="IPR007173">
    <property type="entry name" value="ALO_C"/>
</dbReference>
<dbReference type="Gene3D" id="3.30.70.2530">
    <property type="match status" value="1"/>
</dbReference>
<evidence type="ECO:0000259" key="4">
    <source>
        <dbReference type="PROSITE" id="PS51387"/>
    </source>
</evidence>
<dbReference type="Gene3D" id="3.30.465.10">
    <property type="match status" value="1"/>
</dbReference>
<feature type="domain" description="FAD-binding PCMH-type" evidence="4">
    <location>
        <begin position="23"/>
        <end position="190"/>
    </location>
</feature>
<evidence type="ECO:0000256" key="1">
    <source>
        <dbReference type="ARBA" id="ARBA00001974"/>
    </source>
</evidence>
<dbReference type="InterPro" id="IPR016171">
    <property type="entry name" value="Vanillyl_alc_oxidase_C-sub2"/>
</dbReference>
<dbReference type="Gene3D" id="3.30.43.10">
    <property type="entry name" value="Uridine Diphospho-n-acetylenolpyruvylglucosamine Reductase, domain 2"/>
    <property type="match status" value="1"/>
</dbReference>
<dbReference type="Gene3D" id="1.10.45.10">
    <property type="entry name" value="Vanillyl-alcohol Oxidase, Chain A, domain 4"/>
    <property type="match status" value="1"/>
</dbReference>
<dbReference type="InterPro" id="IPR016166">
    <property type="entry name" value="FAD-bd_PCMH"/>
</dbReference>
<dbReference type="Pfam" id="PF01565">
    <property type="entry name" value="FAD_binding_4"/>
    <property type="match status" value="1"/>
</dbReference>